<keyword evidence="3" id="KW-1185">Reference proteome</keyword>
<evidence type="ECO:0000313" key="3">
    <source>
        <dbReference type="Proteomes" id="UP000215224"/>
    </source>
</evidence>
<name>A0A223KNB4_9BACI</name>
<feature type="transmembrane region" description="Helical" evidence="1">
    <location>
        <begin position="6"/>
        <end position="27"/>
    </location>
</feature>
<dbReference type="Proteomes" id="UP000215224">
    <property type="component" value="Chromosome"/>
</dbReference>
<feature type="transmembrane region" description="Helical" evidence="1">
    <location>
        <begin position="127"/>
        <end position="147"/>
    </location>
</feature>
<keyword evidence="1" id="KW-0472">Membrane</keyword>
<proteinExistence type="predicted"/>
<gene>
    <name evidence="2" type="ORF">BC6307_06355</name>
</gene>
<sequence>MYELNYIVHIVGVVLWIGSFIVLGYLLKTMTNNKVEDYSPIITKIQKWVMRGTLPSLILIVLSGSFMIMQFNRDAMPLYLSLMEMGGTMIILLTIIFVSIYSVKLTKKLKGIPMKKDKSLGQLTKMYANFLLISAVLGIVIIVVVGLRVS</sequence>
<feature type="transmembrane region" description="Helical" evidence="1">
    <location>
        <begin position="89"/>
        <end position="106"/>
    </location>
</feature>
<reference evidence="2 3" key="1">
    <citation type="submission" date="2016-12" db="EMBL/GenBank/DDBJ databases">
        <title>The whole genome sequencing and assembly of Bacillus cohnii DSM 6307T strain.</title>
        <authorList>
            <person name="Lee Y.-J."/>
            <person name="Yi H."/>
            <person name="Bahn Y.-S."/>
            <person name="Kim J.F."/>
            <person name="Lee D.-W."/>
        </authorList>
    </citation>
    <scope>NUCLEOTIDE SEQUENCE [LARGE SCALE GENOMIC DNA]</scope>
    <source>
        <strain evidence="2 3">DSM 6307</strain>
    </source>
</reference>
<organism evidence="2 3">
    <name type="scientific">Sutcliffiella cohnii</name>
    <dbReference type="NCBI Taxonomy" id="33932"/>
    <lineage>
        <taxon>Bacteria</taxon>
        <taxon>Bacillati</taxon>
        <taxon>Bacillota</taxon>
        <taxon>Bacilli</taxon>
        <taxon>Bacillales</taxon>
        <taxon>Bacillaceae</taxon>
        <taxon>Sutcliffiella</taxon>
    </lineage>
</organism>
<evidence type="ECO:0000313" key="2">
    <source>
        <dbReference type="EMBL" id="AST90929.1"/>
    </source>
</evidence>
<dbReference type="EMBL" id="CP018866">
    <property type="protein sequence ID" value="AST90929.1"/>
    <property type="molecule type" value="Genomic_DNA"/>
</dbReference>
<dbReference type="RefSeq" id="WP_066410652.1">
    <property type="nucleotide sequence ID" value="NZ_CP018866.1"/>
</dbReference>
<evidence type="ECO:0008006" key="4">
    <source>
        <dbReference type="Google" id="ProtNLM"/>
    </source>
</evidence>
<keyword evidence="1" id="KW-1133">Transmembrane helix</keyword>
<dbReference type="AlphaFoldDB" id="A0A223KNB4"/>
<protein>
    <recommendedName>
        <fullName evidence="4">Copper resistance protein D domain-containing protein</fullName>
    </recommendedName>
</protein>
<keyword evidence="1" id="KW-0812">Transmembrane</keyword>
<feature type="transmembrane region" description="Helical" evidence="1">
    <location>
        <begin position="48"/>
        <end position="69"/>
    </location>
</feature>
<accession>A0A223KNB4</accession>
<dbReference type="KEGG" id="bcoh:BC6307_06355"/>
<evidence type="ECO:0000256" key="1">
    <source>
        <dbReference type="SAM" id="Phobius"/>
    </source>
</evidence>
<dbReference type="STRING" id="1314751.GCA_001591425_00013"/>